<dbReference type="Proteomes" id="UP000289340">
    <property type="component" value="Chromosome 9"/>
</dbReference>
<dbReference type="EMBL" id="QZWG01000009">
    <property type="protein sequence ID" value="RZB94334.1"/>
    <property type="molecule type" value="Genomic_DNA"/>
</dbReference>
<dbReference type="InterPro" id="IPR000467">
    <property type="entry name" value="G_patch_dom"/>
</dbReference>
<feature type="compositionally biased region" description="Low complexity" evidence="3">
    <location>
        <begin position="47"/>
        <end position="60"/>
    </location>
</feature>
<evidence type="ECO:0000259" key="4">
    <source>
        <dbReference type="PROSITE" id="PS50174"/>
    </source>
</evidence>
<keyword evidence="2" id="KW-0539">Nucleus</keyword>
<proteinExistence type="predicted"/>
<dbReference type="GO" id="GO:0003676">
    <property type="term" value="F:nucleic acid binding"/>
    <property type="evidence" value="ECO:0007669"/>
    <property type="project" value="InterPro"/>
</dbReference>
<keyword evidence="6" id="KW-1185">Reference proteome</keyword>
<feature type="compositionally biased region" description="Basic and acidic residues" evidence="3">
    <location>
        <begin position="20"/>
        <end position="29"/>
    </location>
</feature>
<dbReference type="SMART" id="SM00443">
    <property type="entry name" value="G_patch"/>
    <property type="match status" value="1"/>
</dbReference>
<comment type="caution">
    <text evidence="5">The sequence shown here is derived from an EMBL/GenBank/DDBJ whole genome shotgun (WGS) entry which is preliminary data.</text>
</comment>
<gene>
    <name evidence="5" type="ORF">D0Y65_025528</name>
</gene>
<evidence type="ECO:0000256" key="1">
    <source>
        <dbReference type="ARBA" id="ARBA00004123"/>
    </source>
</evidence>
<dbReference type="InterPro" id="IPR026822">
    <property type="entry name" value="Spp2/MOS2_G-patch"/>
</dbReference>
<accession>A0A445J7F8</accession>
<feature type="region of interest" description="Disordered" evidence="3">
    <location>
        <begin position="1"/>
        <end position="73"/>
    </location>
</feature>
<sequence length="169" mass="19091">MKKLSFSIPTAKPQSVDTSTTRKDDDSDGTKQYITEFDPSKPANPKITIPPIQNQWNPQQDNEHSTTRWRRTPEETELLRKLKLDEDLQRLPEDQGLEEFKDVPVEVFGEALLAGYGWTEGMGIGKKAKEDVKVVQVKGRTSREGLGFVANASGNNLNHCDHHLCNLQF</sequence>
<name>A0A445J7F8_GLYSO</name>
<evidence type="ECO:0000256" key="3">
    <source>
        <dbReference type="SAM" id="MobiDB-lite"/>
    </source>
</evidence>
<protein>
    <submittedName>
        <fullName evidence="5">Protein MOS2</fullName>
    </submittedName>
</protein>
<dbReference type="Gramene" id="XM_028392286.1">
    <property type="protein sequence ID" value="XP_028248087.1"/>
    <property type="gene ID" value="LOC114425373"/>
</dbReference>
<organism evidence="5 6">
    <name type="scientific">Glycine soja</name>
    <name type="common">Wild soybean</name>
    <dbReference type="NCBI Taxonomy" id="3848"/>
    <lineage>
        <taxon>Eukaryota</taxon>
        <taxon>Viridiplantae</taxon>
        <taxon>Streptophyta</taxon>
        <taxon>Embryophyta</taxon>
        <taxon>Tracheophyta</taxon>
        <taxon>Spermatophyta</taxon>
        <taxon>Magnoliopsida</taxon>
        <taxon>eudicotyledons</taxon>
        <taxon>Gunneridae</taxon>
        <taxon>Pentapetalae</taxon>
        <taxon>rosids</taxon>
        <taxon>fabids</taxon>
        <taxon>Fabales</taxon>
        <taxon>Fabaceae</taxon>
        <taxon>Papilionoideae</taxon>
        <taxon>50 kb inversion clade</taxon>
        <taxon>NPAAA clade</taxon>
        <taxon>indigoferoid/millettioid clade</taxon>
        <taxon>Phaseoleae</taxon>
        <taxon>Glycine</taxon>
        <taxon>Glycine subgen. Soja</taxon>
    </lineage>
</organism>
<dbReference type="Pfam" id="PF12656">
    <property type="entry name" value="G-patch_2"/>
    <property type="match status" value="1"/>
</dbReference>
<evidence type="ECO:0000313" key="5">
    <source>
        <dbReference type="EMBL" id="RZB94334.1"/>
    </source>
</evidence>
<dbReference type="PROSITE" id="PS50174">
    <property type="entry name" value="G_PATCH"/>
    <property type="match status" value="1"/>
</dbReference>
<dbReference type="GO" id="GO:0000398">
    <property type="term" value="P:mRNA splicing, via spliceosome"/>
    <property type="evidence" value="ECO:0007669"/>
    <property type="project" value="InterPro"/>
</dbReference>
<comment type="subcellular location">
    <subcellularLocation>
        <location evidence="1">Nucleus</location>
    </subcellularLocation>
</comment>
<feature type="compositionally biased region" description="Basic and acidic residues" evidence="3">
    <location>
        <begin position="61"/>
        <end position="73"/>
    </location>
</feature>
<dbReference type="AlphaFoldDB" id="A0A445J7F8"/>
<reference evidence="5 6" key="1">
    <citation type="submission" date="2018-09" db="EMBL/GenBank/DDBJ databases">
        <title>A high-quality reference genome of wild soybean provides a powerful tool to mine soybean genomes.</title>
        <authorList>
            <person name="Xie M."/>
            <person name="Chung C.Y.L."/>
            <person name="Li M.-W."/>
            <person name="Wong F.-L."/>
            <person name="Chan T.-F."/>
            <person name="Lam H.-M."/>
        </authorList>
    </citation>
    <scope>NUCLEOTIDE SEQUENCE [LARGE SCALE GENOMIC DNA]</scope>
    <source>
        <strain evidence="6">cv. W05</strain>
        <tissue evidence="5">Hypocotyl of etiolated seedlings</tissue>
    </source>
</reference>
<dbReference type="PANTHER" id="PTHR15818:SF2">
    <property type="entry name" value="G-PATCH DOMAIN AND KOW MOTIFS-CONTAINING PROTEIN"/>
    <property type="match status" value="1"/>
</dbReference>
<dbReference type="InterPro" id="IPR045166">
    <property type="entry name" value="Spp2-like"/>
</dbReference>
<evidence type="ECO:0000313" key="6">
    <source>
        <dbReference type="Proteomes" id="UP000289340"/>
    </source>
</evidence>
<feature type="domain" description="G-patch" evidence="4">
    <location>
        <begin position="105"/>
        <end position="151"/>
    </location>
</feature>
<dbReference type="GO" id="GO:0005681">
    <property type="term" value="C:spliceosomal complex"/>
    <property type="evidence" value="ECO:0007669"/>
    <property type="project" value="TreeGrafter"/>
</dbReference>
<dbReference type="PANTHER" id="PTHR15818">
    <property type="entry name" value="G PATCH AND KOW-CONTAINING"/>
    <property type="match status" value="1"/>
</dbReference>
<evidence type="ECO:0000256" key="2">
    <source>
        <dbReference type="ARBA" id="ARBA00023242"/>
    </source>
</evidence>